<dbReference type="Gene3D" id="3.30.200.20">
    <property type="entry name" value="Phosphorylase Kinase, domain 1"/>
    <property type="match status" value="1"/>
</dbReference>
<dbReference type="GO" id="GO:0050660">
    <property type="term" value="F:flavin adenine dinucleotide binding"/>
    <property type="evidence" value="ECO:0007669"/>
    <property type="project" value="InterPro"/>
</dbReference>
<keyword evidence="4" id="KW-0285">Flavoprotein</keyword>
<dbReference type="Pfam" id="PF00441">
    <property type="entry name" value="Acyl-CoA_dh_1"/>
    <property type="match status" value="1"/>
</dbReference>
<evidence type="ECO:0000259" key="11">
    <source>
        <dbReference type="Pfam" id="PF01636"/>
    </source>
</evidence>
<comment type="subcellular location">
    <subcellularLocation>
        <location evidence="2">Peroxisome</location>
    </subcellularLocation>
</comment>
<evidence type="ECO:0000256" key="4">
    <source>
        <dbReference type="ARBA" id="ARBA00022630"/>
    </source>
</evidence>
<dbReference type="InterPro" id="IPR009100">
    <property type="entry name" value="AcylCoA_DH/oxidase_NM_dom_sf"/>
</dbReference>
<dbReference type="InterPro" id="IPR011009">
    <property type="entry name" value="Kinase-like_dom_sf"/>
</dbReference>
<evidence type="ECO:0000256" key="6">
    <source>
        <dbReference type="ARBA" id="ARBA00022832"/>
    </source>
</evidence>
<dbReference type="InterPro" id="IPR006091">
    <property type="entry name" value="Acyl-CoA_Oxase/DH_mid-dom"/>
</dbReference>
<dbReference type="InterPro" id="IPR037069">
    <property type="entry name" value="AcylCoA_DH/ox_N_sf"/>
</dbReference>
<feature type="domain" description="Acyl-CoA oxidase/dehydrogenase middle" evidence="12">
    <location>
        <begin position="533"/>
        <end position="638"/>
    </location>
</feature>
<dbReference type="GO" id="GO:0003995">
    <property type="term" value="F:acyl-CoA dehydrogenase activity"/>
    <property type="evidence" value="ECO:0007669"/>
    <property type="project" value="TreeGrafter"/>
</dbReference>
<keyword evidence="8" id="KW-0443">Lipid metabolism</keyword>
<sequence length="806" mass="87008">MAAAPPSTALALNGDAVLAWLRTHAPSVCPPATPTSLRILKFKHGQSNPTYLLELASGSSTRKLVLRKQPPGTLLRGAHAVDREYRVQKAIANHGVPVATMIGLETSPEVLGSMFYVMSFADGVVHLDPQLPSTTPEQRQGIYNALADTLAAIHEVNPTDAGLGNFGKPHAYAERQVAVWKRQYAADWAKSPLPEMVKLTAWLEDNVPRASKSHALAGRPAVIHGDYRLDNVVFDGATPKAVLDWELSTLGDPLADLAYLCLTLYHAPPAAAPTPGKRVNPPAGAPDETQLVQHYCSRRGVPPPSPNVWACYLALGCYRMAAILAGVHARALRGNASASNATKVGAAAKGFAAYGLSLVEMTPSSDGHHAFARPLPAPRPHKRTTRQWYQSEKSASIMERLESFMDEHVYPAEAALIAEQEARRGSDRWMPHAKIEELKALAKKAKLWNLFLPSDTRELIAPSIRAEVDCGPGLTNMEYAPLSEIMGACSFASEVFNCSAPDTGNMETLARYGSIEQHEKYLKPLLAGEMRSCFAMTEPAVASSDATNMQAEVVHDAKTGEMVLRGRKWWTTGAPDPRCRVCIFMGRDADADGRPGHRRHSMVLVPLPHSGVRMLRPLTVFGYDDAPHGHAELEFENVRVPATNVLLGVGRGFEIAQGRLGPGRLHHCMRAIGLGERALAMAIVRGSTRKAFGRPLAVLSADKIAEARVQLDTARMAVLSAAAELDARGNKDAKASLAIAKVVAPRAALFAIDSAIQIFGGAGVSQDALLASFYAGMRTLRLADGPDEVHLSTIAKVEMKKWRSRL</sequence>
<gene>
    <name evidence="13" type="ORF">PPROV_000711700</name>
</gene>
<feature type="domain" description="Aminoglycoside phosphotransferase" evidence="11">
    <location>
        <begin position="40"/>
        <end position="270"/>
    </location>
</feature>
<comment type="cofactor">
    <cofactor evidence="1">
        <name>FAD</name>
        <dbReference type="ChEBI" id="CHEBI:57692"/>
    </cofactor>
</comment>
<dbReference type="AlphaFoldDB" id="A0A830HN85"/>
<dbReference type="Gene3D" id="3.90.1200.10">
    <property type="match status" value="1"/>
</dbReference>
<comment type="similarity">
    <text evidence="3">Belongs to the acyl-CoA dehydrogenase family.</text>
</comment>
<evidence type="ECO:0000256" key="7">
    <source>
        <dbReference type="ARBA" id="ARBA00023002"/>
    </source>
</evidence>
<organism evidence="13 14">
    <name type="scientific">Pycnococcus provasolii</name>
    <dbReference type="NCBI Taxonomy" id="41880"/>
    <lineage>
        <taxon>Eukaryota</taxon>
        <taxon>Viridiplantae</taxon>
        <taxon>Chlorophyta</taxon>
        <taxon>Pseudoscourfieldiophyceae</taxon>
        <taxon>Pseudoscourfieldiales</taxon>
        <taxon>Pycnococcaceae</taxon>
        <taxon>Pycnococcus</taxon>
    </lineage>
</organism>
<dbReference type="Gene3D" id="1.10.540.10">
    <property type="entry name" value="Acyl-CoA dehydrogenase/oxidase, N-terminal domain"/>
    <property type="match status" value="1"/>
</dbReference>
<dbReference type="InterPro" id="IPR036250">
    <property type="entry name" value="AcylCo_DH-like_C"/>
</dbReference>
<reference evidence="13" key="1">
    <citation type="submission" date="2020-10" db="EMBL/GenBank/DDBJ databases">
        <title>Unveiling of a novel bifunctional photoreceptor, Dualchrome1, isolated from a cosmopolitan green alga.</title>
        <authorList>
            <person name="Suzuki S."/>
            <person name="Kawachi M."/>
        </authorList>
    </citation>
    <scope>NUCLEOTIDE SEQUENCE</scope>
    <source>
        <strain evidence="13">NIES 2893</strain>
    </source>
</reference>
<protein>
    <recommendedName>
        <fullName evidence="15">Acyl-CoA dehydrogenase</fullName>
    </recommendedName>
</protein>
<dbReference type="Pfam" id="PF02770">
    <property type="entry name" value="Acyl-CoA_dh_M"/>
    <property type="match status" value="1"/>
</dbReference>
<evidence type="ECO:0000313" key="14">
    <source>
        <dbReference type="Proteomes" id="UP000660262"/>
    </source>
</evidence>
<keyword evidence="9" id="KW-0576">Peroxisome</keyword>
<evidence type="ECO:0000256" key="8">
    <source>
        <dbReference type="ARBA" id="ARBA00023098"/>
    </source>
</evidence>
<dbReference type="SUPFAM" id="SSF56112">
    <property type="entry name" value="Protein kinase-like (PK-like)"/>
    <property type="match status" value="1"/>
</dbReference>
<dbReference type="OrthoDB" id="434771at2759"/>
<keyword evidence="5" id="KW-0274">FAD</keyword>
<dbReference type="Gene3D" id="1.20.140.10">
    <property type="entry name" value="Butyryl-CoA Dehydrogenase, subunit A, domain 3"/>
    <property type="match status" value="1"/>
</dbReference>
<accession>A0A830HN85</accession>
<evidence type="ECO:0000256" key="5">
    <source>
        <dbReference type="ARBA" id="ARBA00022827"/>
    </source>
</evidence>
<dbReference type="GO" id="GO:0005777">
    <property type="term" value="C:peroxisome"/>
    <property type="evidence" value="ECO:0007669"/>
    <property type="project" value="UniProtKB-SubCell"/>
</dbReference>
<dbReference type="SUPFAM" id="SSF47203">
    <property type="entry name" value="Acyl-CoA dehydrogenase C-terminal domain-like"/>
    <property type="match status" value="1"/>
</dbReference>
<keyword evidence="6" id="KW-0276">Fatty acid metabolism</keyword>
<dbReference type="CDD" id="cd05154">
    <property type="entry name" value="ACAD10_11_N-like"/>
    <property type="match status" value="1"/>
</dbReference>
<keyword evidence="7" id="KW-0560">Oxidoreductase</keyword>
<dbReference type="EMBL" id="BNJQ01000020">
    <property type="protein sequence ID" value="GHP08378.1"/>
    <property type="molecule type" value="Genomic_DNA"/>
</dbReference>
<feature type="domain" description="Acyl-CoA dehydrogenase/oxidase C-terminal" evidence="10">
    <location>
        <begin position="650"/>
        <end position="797"/>
    </location>
</feature>
<dbReference type="PANTHER" id="PTHR48083:SF13">
    <property type="entry name" value="ACYL-COA DEHYDROGENASE FAMILY MEMBER 11"/>
    <property type="match status" value="1"/>
</dbReference>
<dbReference type="InterPro" id="IPR002575">
    <property type="entry name" value="Aminoglycoside_PTrfase"/>
</dbReference>
<evidence type="ECO:0000256" key="2">
    <source>
        <dbReference type="ARBA" id="ARBA00004275"/>
    </source>
</evidence>
<evidence type="ECO:0000259" key="12">
    <source>
        <dbReference type="Pfam" id="PF02770"/>
    </source>
</evidence>
<dbReference type="InterPro" id="IPR041726">
    <property type="entry name" value="ACAD10_11_N"/>
</dbReference>
<evidence type="ECO:0000313" key="13">
    <source>
        <dbReference type="EMBL" id="GHP08378.1"/>
    </source>
</evidence>
<evidence type="ECO:0008006" key="15">
    <source>
        <dbReference type="Google" id="ProtNLM"/>
    </source>
</evidence>
<dbReference type="InterPro" id="IPR050741">
    <property type="entry name" value="Acyl-CoA_dehydrogenase"/>
</dbReference>
<dbReference type="GO" id="GO:0033539">
    <property type="term" value="P:fatty acid beta-oxidation using acyl-CoA dehydrogenase"/>
    <property type="evidence" value="ECO:0007669"/>
    <property type="project" value="TreeGrafter"/>
</dbReference>
<proteinExistence type="inferred from homology"/>
<dbReference type="Proteomes" id="UP000660262">
    <property type="component" value="Unassembled WGS sequence"/>
</dbReference>
<evidence type="ECO:0000256" key="1">
    <source>
        <dbReference type="ARBA" id="ARBA00001974"/>
    </source>
</evidence>
<name>A0A830HN85_9CHLO</name>
<dbReference type="PANTHER" id="PTHR48083">
    <property type="entry name" value="MEDIUM-CHAIN SPECIFIC ACYL-COA DEHYDROGENASE, MITOCHONDRIAL-RELATED"/>
    <property type="match status" value="1"/>
</dbReference>
<evidence type="ECO:0000259" key="10">
    <source>
        <dbReference type="Pfam" id="PF00441"/>
    </source>
</evidence>
<dbReference type="Gene3D" id="2.40.110.10">
    <property type="entry name" value="Butyryl-CoA Dehydrogenase, subunit A, domain 2"/>
    <property type="match status" value="1"/>
</dbReference>
<dbReference type="InterPro" id="IPR009075">
    <property type="entry name" value="AcylCo_DH/oxidase_C"/>
</dbReference>
<dbReference type="SUPFAM" id="SSF56645">
    <property type="entry name" value="Acyl-CoA dehydrogenase NM domain-like"/>
    <property type="match status" value="1"/>
</dbReference>
<dbReference type="InterPro" id="IPR046373">
    <property type="entry name" value="Acyl-CoA_Oxase/DH_mid-dom_sf"/>
</dbReference>
<evidence type="ECO:0000256" key="3">
    <source>
        <dbReference type="ARBA" id="ARBA00009347"/>
    </source>
</evidence>
<keyword evidence="14" id="KW-1185">Reference proteome</keyword>
<evidence type="ECO:0000256" key="9">
    <source>
        <dbReference type="ARBA" id="ARBA00023140"/>
    </source>
</evidence>
<dbReference type="Pfam" id="PF01636">
    <property type="entry name" value="APH"/>
    <property type="match status" value="1"/>
</dbReference>
<comment type="caution">
    <text evidence="13">The sequence shown here is derived from an EMBL/GenBank/DDBJ whole genome shotgun (WGS) entry which is preliminary data.</text>
</comment>